<dbReference type="PANTHER" id="PTHR33602:SF1">
    <property type="entry name" value="REGULATORY PROTEIN RECX FAMILY PROTEIN"/>
    <property type="match status" value="1"/>
</dbReference>
<comment type="subcellular location">
    <subcellularLocation>
        <location evidence="1 5">Cytoplasm</location>
    </subcellularLocation>
</comment>
<evidence type="ECO:0000256" key="6">
    <source>
        <dbReference type="SAM" id="MobiDB-lite"/>
    </source>
</evidence>
<dbReference type="EMBL" id="CP071868">
    <property type="protein sequence ID" value="QTE30612.1"/>
    <property type="molecule type" value="Genomic_DNA"/>
</dbReference>
<evidence type="ECO:0000256" key="3">
    <source>
        <dbReference type="ARBA" id="ARBA00018111"/>
    </source>
</evidence>
<dbReference type="PANTHER" id="PTHR33602">
    <property type="entry name" value="REGULATORY PROTEIN RECX FAMILY PROTEIN"/>
    <property type="match status" value="1"/>
</dbReference>
<organism evidence="10 11">
    <name type="scientific">Pengzhenrongella sicca</name>
    <dbReference type="NCBI Taxonomy" id="2819238"/>
    <lineage>
        <taxon>Bacteria</taxon>
        <taxon>Bacillati</taxon>
        <taxon>Actinomycetota</taxon>
        <taxon>Actinomycetes</taxon>
        <taxon>Micrococcales</taxon>
        <taxon>Pengzhenrongella</taxon>
    </lineage>
</organism>
<dbReference type="Pfam" id="PF21981">
    <property type="entry name" value="RecX_HTH3"/>
    <property type="match status" value="1"/>
</dbReference>
<evidence type="ECO:0000256" key="1">
    <source>
        <dbReference type="ARBA" id="ARBA00004496"/>
    </source>
</evidence>
<name>A0A8A4ZF41_9MICO</name>
<dbReference type="InterPro" id="IPR053926">
    <property type="entry name" value="RecX_HTH_1st"/>
</dbReference>
<feature type="region of interest" description="Disordered" evidence="6">
    <location>
        <begin position="188"/>
        <end position="215"/>
    </location>
</feature>
<dbReference type="InterPro" id="IPR053925">
    <property type="entry name" value="RecX_HTH_3rd"/>
</dbReference>
<feature type="domain" description="RecX second three-helical" evidence="7">
    <location>
        <begin position="87"/>
        <end position="128"/>
    </location>
</feature>
<comment type="similarity">
    <text evidence="2 5">Belongs to the RecX family.</text>
</comment>
<evidence type="ECO:0000256" key="2">
    <source>
        <dbReference type="ARBA" id="ARBA00009695"/>
    </source>
</evidence>
<dbReference type="Gene3D" id="1.10.10.10">
    <property type="entry name" value="Winged helix-like DNA-binding domain superfamily/Winged helix DNA-binding domain"/>
    <property type="match status" value="2"/>
</dbReference>
<keyword evidence="11" id="KW-1185">Reference proteome</keyword>
<dbReference type="Pfam" id="PF02631">
    <property type="entry name" value="RecX_HTH2"/>
    <property type="match status" value="1"/>
</dbReference>
<dbReference type="InterPro" id="IPR003783">
    <property type="entry name" value="Regulatory_RecX"/>
</dbReference>
<evidence type="ECO:0000313" key="11">
    <source>
        <dbReference type="Proteomes" id="UP000663937"/>
    </source>
</evidence>
<gene>
    <name evidence="5" type="primary">recX</name>
    <name evidence="10" type="ORF">J4E96_06500</name>
</gene>
<evidence type="ECO:0000259" key="7">
    <source>
        <dbReference type="Pfam" id="PF02631"/>
    </source>
</evidence>
<comment type="function">
    <text evidence="5">Modulates RecA activity.</text>
</comment>
<feature type="domain" description="RecX first three-helical" evidence="9">
    <location>
        <begin position="41"/>
        <end position="79"/>
    </location>
</feature>
<reference evidence="10" key="1">
    <citation type="submission" date="2021-03" db="EMBL/GenBank/DDBJ databases">
        <title>Pengzhenrongella sicca gen. nov., sp. nov., a new member of suborder Micrococcineae isolated from High-Arctic tundra soil.</title>
        <authorList>
            <person name="Peng F."/>
        </authorList>
    </citation>
    <scope>NUCLEOTIDE SEQUENCE</scope>
    <source>
        <strain evidence="10">LRZ-2</strain>
    </source>
</reference>
<evidence type="ECO:0000256" key="4">
    <source>
        <dbReference type="ARBA" id="ARBA00022490"/>
    </source>
</evidence>
<protein>
    <recommendedName>
        <fullName evidence="3 5">Regulatory protein RecX</fullName>
    </recommendedName>
</protein>
<dbReference type="GO" id="GO:0005737">
    <property type="term" value="C:cytoplasm"/>
    <property type="evidence" value="ECO:0007669"/>
    <property type="project" value="UniProtKB-SubCell"/>
</dbReference>
<proteinExistence type="inferred from homology"/>
<dbReference type="KEGG" id="psic:J4E96_06500"/>
<dbReference type="InterPro" id="IPR036388">
    <property type="entry name" value="WH-like_DNA-bd_sf"/>
</dbReference>
<feature type="region of interest" description="Disordered" evidence="6">
    <location>
        <begin position="1"/>
        <end position="30"/>
    </location>
</feature>
<sequence length="215" mass="23197">MRDQDEPDSDQGAEPDQGAERDQAAVARDQAAVARDQAGVARAIGLRLLTGAPRSRAELAAAMARKDVPEEVADAVLDRFTEVGLVDDAEYAQMLVRSRHADRGLARRALSVELRRKGIGEEFAAAALATIDADDEEATARDLARRRLRGMGGLAPDVQLRRVVATLGRKGYPMGLAVRIVREVMDDEHSAGDVDRQAGPARAPHPDDEWTLDGS</sequence>
<feature type="domain" description="RecX third three-helical" evidence="8">
    <location>
        <begin position="135"/>
        <end position="178"/>
    </location>
</feature>
<evidence type="ECO:0000313" key="10">
    <source>
        <dbReference type="EMBL" id="QTE30612.1"/>
    </source>
</evidence>
<dbReference type="InterPro" id="IPR053924">
    <property type="entry name" value="RecX_HTH_2nd"/>
</dbReference>
<evidence type="ECO:0000259" key="9">
    <source>
        <dbReference type="Pfam" id="PF21982"/>
    </source>
</evidence>
<evidence type="ECO:0000259" key="8">
    <source>
        <dbReference type="Pfam" id="PF21981"/>
    </source>
</evidence>
<evidence type="ECO:0000256" key="5">
    <source>
        <dbReference type="HAMAP-Rule" id="MF_01114"/>
    </source>
</evidence>
<accession>A0A8A4ZF41</accession>
<keyword evidence="4 5" id="KW-0963">Cytoplasm</keyword>
<dbReference type="HAMAP" id="MF_01114">
    <property type="entry name" value="RecX"/>
    <property type="match status" value="1"/>
</dbReference>
<dbReference type="RefSeq" id="WP_227424962.1">
    <property type="nucleotide sequence ID" value="NZ_CP071868.1"/>
</dbReference>
<dbReference type="AlphaFoldDB" id="A0A8A4ZF41"/>
<dbReference type="GO" id="GO:0006282">
    <property type="term" value="P:regulation of DNA repair"/>
    <property type="evidence" value="ECO:0007669"/>
    <property type="project" value="UniProtKB-UniRule"/>
</dbReference>
<feature type="compositionally biased region" description="Acidic residues" evidence="6">
    <location>
        <begin position="1"/>
        <end position="13"/>
    </location>
</feature>
<dbReference type="Pfam" id="PF21982">
    <property type="entry name" value="RecX_HTH1"/>
    <property type="match status" value="1"/>
</dbReference>
<dbReference type="Proteomes" id="UP000663937">
    <property type="component" value="Chromosome"/>
</dbReference>